<name>A0A4R5KQS8_9BACL</name>
<proteinExistence type="predicted"/>
<organism evidence="2 3">
    <name type="scientific">Paenibacillus piri</name>
    <dbReference type="NCBI Taxonomy" id="2547395"/>
    <lineage>
        <taxon>Bacteria</taxon>
        <taxon>Bacillati</taxon>
        <taxon>Bacillota</taxon>
        <taxon>Bacilli</taxon>
        <taxon>Bacillales</taxon>
        <taxon>Paenibacillaceae</taxon>
        <taxon>Paenibacillus</taxon>
    </lineage>
</organism>
<keyword evidence="3" id="KW-1185">Reference proteome</keyword>
<protein>
    <submittedName>
        <fullName evidence="2">Uncharacterized protein</fullName>
    </submittedName>
</protein>
<dbReference type="EMBL" id="SMRT01000006">
    <property type="protein sequence ID" value="TDF97100.1"/>
    <property type="molecule type" value="Genomic_DNA"/>
</dbReference>
<comment type="caution">
    <text evidence="2">The sequence shown here is derived from an EMBL/GenBank/DDBJ whole genome shotgun (WGS) entry which is preliminary data.</text>
</comment>
<evidence type="ECO:0000313" key="3">
    <source>
        <dbReference type="Proteomes" id="UP000295636"/>
    </source>
</evidence>
<feature type="transmembrane region" description="Helical" evidence="1">
    <location>
        <begin position="6"/>
        <end position="24"/>
    </location>
</feature>
<evidence type="ECO:0000313" key="2">
    <source>
        <dbReference type="EMBL" id="TDF97100.1"/>
    </source>
</evidence>
<keyword evidence="1" id="KW-0812">Transmembrane</keyword>
<keyword evidence="1" id="KW-0472">Membrane</keyword>
<dbReference type="InterPro" id="IPR048147">
    <property type="entry name" value="CBO0543-like"/>
</dbReference>
<dbReference type="OrthoDB" id="1683460at2"/>
<keyword evidence="1" id="KW-1133">Transmembrane helix</keyword>
<feature type="transmembrane region" description="Helical" evidence="1">
    <location>
        <begin position="36"/>
        <end position="56"/>
    </location>
</feature>
<sequence>MEDMNKILEAAVWVFGALLIVLLVPRSNYREACISFLFIQVPTWVLGLVAVQLGLLQYPSRFLAYASGTSFTYEFFALPVVSAIYNLYYPSGKKPAWRVGYIFIFAGSLTGAEMIIEKYTDLVEYIHWHWSISLISVTVTLQCSQWFYSWFLKGRARII</sequence>
<dbReference type="Proteomes" id="UP000295636">
    <property type="component" value="Unassembled WGS sequence"/>
</dbReference>
<feature type="transmembrane region" description="Helical" evidence="1">
    <location>
        <begin position="128"/>
        <end position="151"/>
    </location>
</feature>
<dbReference type="RefSeq" id="WP_133229337.1">
    <property type="nucleotide sequence ID" value="NZ_SMRT01000006.1"/>
</dbReference>
<evidence type="ECO:0000256" key="1">
    <source>
        <dbReference type="SAM" id="Phobius"/>
    </source>
</evidence>
<dbReference type="NCBIfam" id="NF041644">
    <property type="entry name" value="CBO0543_fam"/>
    <property type="match status" value="1"/>
</dbReference>
<feature type="transmembrane region" description="Helical" evidence="1">
    <location>
        <begin position="99"/>
        <end position="116"/>
    </location>
</feature>
<gene>
    <name evidence="2" type="ORF">E1757_14760</name>
</gene>
<accession>A0A4R5KQS8</accession>
<dbReference type="AlphaFoldDB" id="A0A4R5KQS8"/>
<reference evidence="2 3" key="1">
    <citation type="submission" date="2019-03" db="EMBL/GenBank/DDBJ databases">
        <title>This is whole genome sequence of Paenibacillus sp MS74 strain.</title>
        <authorList>
            <person name="Trinh H.N."/>
        </authorList>
    </citation>
    <scope>NUCLEOTIDE SEQUENCE [LARGE SCALE GENOMIC DNA]</scope>
    <source>
        <strain evidence="2 3">MS74</strain>
    </source>
</reference>
<feature type="transmembrane region" description="Helical" evidence="1">
    <location>
        <begin position="62"/>
        <end position="87"/>
    </location>
</feature>